<dbReference type="EMBL" id="JACHFR010000001">
    <property type="protein sequence ID" value="MBB5217735.1"/>
    <property type="molecule type" value="Genomic_DNA"/>
</dbReference>
<evidence type="ECO:0000313" key="4">
    <source>
        <dbReference type="Proteomes" id="UP000578697"/>
    </source>
</evidence>
<accession>A0A840SAA7</accession>
<dbReference type="AlphaFoldDB" id="A0A840SAA7"/>
<keyword evidence="4" id="KW-1185">Reference proteome</keyword>
<dbReference type="KEGG" id="trc:DYE49_08715"/>
<protein>
    <submittedName>
        <fullName evidence="2">Uncharacterized protein</fullName>
    </submittedName>
</protein>
<feature type="signal peptide" evidence="1">
    <location>
        <begin position="1"/>
        <end position="22"/>
    </location>
</feature>
<evidence type="ECO:0000256" key="1">
    <source>
        <dbReference type="SAM" id="SignalP"/>
    </source>
</evidence>
<feature type="chain" id="PRO_5036240795" evidence="1">
    <location>
        <begin position="23"/>
        <end position="239"/>
    </location>
</feature>
<reference evidence="3 5" key="1">
    <citation type="submission" date="2018-08" db="EMBL/GenBank/DDBJ databases">
        <title>The first complete genome of Treponema rectale (CHPAT), a commensal spirochete of the bovine rectum.</title>
        <authorList>
            <person name="Staton G.J."/>
            <person name="Clegg S.R."/>
            <person name="Carter S.D."/>
            <person name="Radford A.D."/>
            <person name="Darby A."/>
            <person name="Hall N."/>
            <person name="Birtles R.J."/>
            <person name="Evans N.J."/>
        </authorList>
    </citation>
    <scope>NUCLEOTIDE SEQUENCE [LARGE SCALE GENOMIC DNA]</scope>
    <source>
        <strain evidence="3 5">CHPA</strain>
    </source>
</reference>
<organism evidence="2 4">
    <name type="scientific">Treponema rectale</name>
    <dbReference type="NCBI Taxonomy" id="744512"/>
    <lineage>
        <taxon>Bacteria</taxon>
        <taxon>Pseudomonadati</taxon>
        <taxon>Spirochaetota</taxon>
        <taxon>Spirochaetia</taxon>
        <taxon>Spirochaetales</taxon>
        <taxon>Treponemataceae</taxon>
        <taxon>Treponema</taxon>
    </lineage>
</organism>
<evidence type="ECO:0000313" key="3">
    <source>
        <dbReference type="EMBL" id="QOS40536.1"/>
    </source>
</evidence>
<sequence length="239" mass="26985">MKRLFLVIAALFSTAFTASLQAQELPEFTKGEAFVFDSQAIPGKGNDGIKVRNISSSTYFGITVYGYQNGIWKNTATGFLKKQGDTDTLMCDYKVKKFRYYAVTTNSQQPLVPLISKINNDLYITFSDGLPEPDKIDNAAVYDLKGISGKFEDNMKISSSADFDSPCTFFIYGSYYPENGFTLLSALTLKNGEDTDSTDVYYTTEKIRGYRYIKIIPSADREFSFSLYKKHNDLYIEVK</sequence>
<proteinExistence type="predicted"/>
<dbReference type="Proteomes" id="UP000578697">
    <property type="component" value="Unassembled WGS sequence"/>
</dbReference>
<reference evidence="2 4" key="2">
    <citation type="submission" date="2020-08" db="EMBL/GenBank/DDBJ databases">
        <title>Genomic Encyclopedia of Type Strains, Phase IV (KMG-IV): sequencing the most valuable type-strain genomes for metagenomic binning, comparative biology and taxonomic classification.</title>
        <authorList>
            <person name="Goeker M."/>
        </authorList>
    </citation>
    <scope>NUCLEOTIDE SEQUENCE [LARGE SCALE GENOMIC DNA]</scope>
    <source>
        <strain evidence="2 4">DSM 103679</strain>
    </source>
</reference>
<dbReference type="RefSeq" id="WP_184651183.1">
    <property type="nucleotide sequence ID" value="NZ_JACHFR010000001.1"/>
</dbReference>
<evidence type="ECO:0000313" key="2">
    <source>
        <dbReference type="EMBL" id="MBB5217735.1"/>
    </source>
</evidence>
<keyword evidence="1" id="KW-0732">Signal</keyword>
<gene>
    <name evidence="3" type="ORF">DYE49_08715</name>
    <name evidence="2" type="ORF">HNP77_000079</name>
</gene>
<name>A0A840SAA7_9SPIR</name>
<dbReference type="EMBL" id="CP031517">
    <property type="protein sequence ID" value="QOS40536.1"/>
    <property type="molecule type" value="Genomic_DNA"/>
</dbReference>
<dbReference type="Proteomes" id="UP000593591">
    <property type="component" value="Chromosome"/>
</dbReference>
<evidence type="ECO:0000313" key="5">
    <source>
        <dbReference type="Proteomes" id="UP000593591"/>
    </source>
</evidence>